<organism evidence="3 4">
    <name type="scientific">Cocos nucifera</name>
    <name type="common">Coconut palm</name>
    <dbReference type="NCBI Taxonomy" id="13894"/>
    <lineage>
        <taxon>Eukaryota</taxon>
        <taxon>Viridiplantae</taxon>
        <taxon>Streptophyta</taxon>
        <taxon>Embryophyta</taxon>
        <taxon>Tracheophyta</taxon>
        <taxon>Spermatophyta</taxon>
        <taxon>Magnoliopsida</taxon>
        <taxon>Liliopsida</taxon>
        <taxon>Arecaceae</taxon>
        <taxon>Arecoideae</taxon>
        <taxon>Cocoseae</taxon>
        <taxon>Attaleinae</taxon>
        <taxon>Cocos</taxon>
    </lineage>
</organism>
<reference evidence="3" key="2">
    <citation type="submission" date="2019-07" db="EMBL/GenBank/DDBJ databases">
        <authorList>
            <person name="Yang Y."/>
            <person name="Bocs S."/>
            <person name="Baudouin L."/>
        </authorList>
    </citation>
    <scope>NUCLEOTIDE SEQUENCE</scope>
    <source>
        <tissue evidence="3">Spear leaf of Hainan Tall coconut</tissue>
    </source>
</reference>
<dbReference type="OrthoDB" id="430364at2759"/>
<dbReference type="SUPFAM" id="SSF48425">
    <property type="entry name" value="Sec7 domain"/>
    <property type="match status" value="1"/>
</dbReference>
<dbReference type="PANTHER" id="PTHR10663">
    <property type="entry name" value="GUANYL-NUCLEOTIDE EXCHANGE FACTOR"/>
    <property type="match status" value="1"/>
</dbReference>
<evidence type="ECO:0000259" key="2">
    <source>
        <dbReference type="Pfam" id="PF12783"/>
    </source>
</evidence>
<dbReference type="Gene3D" id="1.10.220.20">
    <property type="match status" value="1"/>
</dbReference>
<protein>
    <submittedName>
        <fullName evidence="3">Putative Brefeldin A-inhibited guanine nucleotide-exchange protein 2</fullName>
    </submittedName>
</protein>
<dbReference type="Pfam" id="PF12783">
    <property type="entry name" value="Sec7-like_HUS"/>
    <property type="match status" value="1"/>
</dbReference>
<gene>
    <name evidence="3" type="ORF">COCNU_07G014330</name>
</gene>
<dbReference type="GO" id="GO:0005085">
    <property type="term" value="F:guanyl-nucleotide exchange factor activity"/>
    <property type="evidence" value="ECO:0007669"/>
    <property type="project" value="UniProtKB-KW"/>
</dbReference>
<evidence type="ECO:0000313" key="4">
    <source>
        <dbReference type="Proteomes" id="UP000797356"/>
    </source>
</evidence>
<evidence type="ECO:0000256" key="1">
    <source>
        <dbReference type="ARBA" id="ARBA00022658"/>
    </source>
</evidence>
<accession>A0A8K0IFZ3</accession>
<keyword evidence="4" id="KW-1185">Reference proteome</keyword>
<dbReference type="GO" id="GO:0005802">
    <property type="term" value="C:trans-Golgi network"/>
    <property type="evidence" value="ECO:0007669"/>
    <property type="project" value="TreeGrafter"/>
</dbReference>
<dbReference type="Proteomes" id="UP000797356">
    <property type="component" value="Chromosome 7"/>
</dbReference>
<dbReference type="PANTHER" id="PTHR10663:SF375">
    <property type="entry name" value="LD29171P"/>
    <property type="match status" value="1"/>
</dbReference>
<dbReference type="AlphaFoldDB" id="A0A8K0IFZ3"/>
<sequence length="364" mass="40931">MLDATYWEISMCKTALEGRKDELGMQGVADREDDMEVQIGNKLRRDAFLVFRALCNLSMKSPSKDAAADPAIMKGKVVALELLKILLENAGAVFRTSDSVQEGEGRLFEYITQNLKVYILMVWLQDGKWPLKDCSRAFLWCFTTLVPPLDATMKIEARKCLEAILKLMGDWMNKQLRIPDPHSPKTEKKQSIITKVEMNILKANGNGEESVEGTDSLSETANGLSEVASLEQHRAYKLELQEGISLFNWKPKKRIEFLITPGEIAAFRGSTSDLNKTDWLVYYGATDVVILKFMIEVCWVPMLAALSVPLDWSGDEAVISQCLEGFRCAIHVTAAMSMKIQRDAFVTCKIQIPPLSGRFQAKKY</sequence>
<name>A0A8K0IFZ3_COCNU</name>
<dbReference type="GO" id="GO:0005829">
    <property type="term" value="C:cytosol"/>
    <property type="evidence" value="ECO:0007669"/>
    <property type="project" value="TreeGrafter"/>
</dbReference>
<dbReference type="InterPro" id="IPR035999">
    <property type="entry name" value="Sec7_dom_sf"/>
</dbReference>
<keyword evidence="1" id="KW-0344">Guanine-nucleotide releasing factor</keyword>
<proteinExistence type="predicted"/>
<evidence type="ECO:0000313" key="3">
    <source>
        <dbReference type="EMBL" id="KAG1355321.1"/>
    </source>
</evidence>
<comment type="caution">
    <text evidence="3">The sequence shown here is derived from an EMBL/GenBank/DDBJ whole genome shotgun (WGS) entry which is preliminary data.</text>
</comment>
<feature type="domain" description="Mon2/Sec7/BIG1-like HUS" evidence="2">
    <location>
        <begin position="44"/>
        <end position="168"/>
    </location>
</feature>
<dbReference type="EMBL" id="CM017878">
    <property type="protein sequence ID" value="KAG1355321.1"/>
    <property type="molecule type" value="Genomic_DNA"/>
</dbReference>
<reference evidence="3" key="1">
    <citation type="journal article" date="2017" name="Gigascience">
        <title>The genome draft of coconut (Cocos nucifera).</title>
        <authorList>
            <person name="Xiao Y."/>
            <person name="Xu P."/>
            <person name="Fan H."/>
            <person name="Baudouin L."/>
            <person name="Xia W."/>
            <person name="Bocs S."/>
            <person name="Xu J."/>
            <person name="Li Q."/>
            <person name="Guo A."/>
            <person name="Zhou L."/>
            <person name="Li J."/>
            <person name="Wu Y."/>
            <person name="Ma Z."/>
            <person name="Armero A."/>
            <person name="Issali A.E."/>
            <person name="Liu N."/>
            <person name="Peng M."/>
            <person name="Yang Y."/>
        </authorList>
    </citation>
    <scope>NUCLEOTIDE SEQUENCE</scope>
    <source>
        <tissue evidence="3">Spear leaf of Hainan Tall coconut</tissue>
    </source>
</reference>
<dbReference type="GO" id="GO:0032012">
    <property type="term" value="P:regulation of ARF protein signal transduction"/>
    <property type="evidence" value="ECO:0007669"/>
    <property type="project" value="InterPro"/>
</dbReference>
<dbReference type="InterPro" id="IPR032691">
    <property type="entry name" value="Mon2/Sec7/BIG1-like_HUS"/>
</dbReference>